<evidence type="ECO:0000313" key="3">
    <source>
        <dbReference type="Proteomes" id="UP000178449"/>
    </source>
</evidence>
<proteinExistence type="predicted"/>
<dbReference type="Proteomes" id="UP000178449">
    <property type="component" value="Unassembled WGS sequence"/>
</dbReference>
<dbReference type="STRING" id="1817772.A2527_00455"/>
<protein>
    <submittedName>
        <fullName evidence="2">Uncharacterized protein</fullName>
    </submittedName>
</protein>
<feature type="region of interest" description="Disordered" evidence="1">
    <location>
        <begin position="40"/>
        <end position="62"/>
    </location>
</feature>
<accession>A0A1F6GFJ7</accession>
<comment type="caution">
    <text evidence="2">The sequence shown here is derived from an EMBL/GenBank/DDBJ whole genome shotgun (WGS) entry which is preliminary data.</text>
</comment>
<dbReference type="EMBL" id="MFNE01000008">
    <property type="protein sequence ID" value="OGG96880.1"/>
    <property type="molecule type" value="Genomic_DNA"/>
</dbReference>
<evidence type="ECO:0000256" key="1">
    <source>
        <dbReference type="SAM" id="MobiDB-lite"/>
    </source>
</evidence>
<evidence type="ECO:0000313" key="2">
    <source>
        <dbReference type="EMBL" id="OGG96880.1"/>
    </source>
</evidence>
<reference evidence="2 3" key="1">
    <citation type="journal article" date="2016" name="Nat. Commun.">
        <title>Thousands of microbial genomes shed light on interconnected biogeochemical processes in an aquifer system.</title>
        <authorList>
            <person name="Anantharaman K."/>
            <person name="Brown C.T."/>
            <person name="Hug L.A."/>
            <person name="Sharon I."/>
            <person name="Castelle C.J."/>
            <person name="Probst A.J."/>
            <person name="Thomas B.C."/>
            <person name="Singh A."/>
            <person name="Wilkins M.J."/>
            <person name="Karaoz U."/>
            <person name="Brodie E.L."/>
            <person name="Williams K.H."/>
            <person name="Hubbard S.S."/>
            <person name="Banfield J.F."/>
        </authorList>
    </citation>
    <scope>NUCLEOTIDE SEQUENCE [LARGE SCALE GENOMIC DNA]</scope>
</reference>
<gene>
    <name evidence="2" type="ORF">A2527_00455</name>
</gene>
<sequence length="135" mass="15179">MQGYNRCKVIFDPNLSETEIDHRLEAIRLMSGVLRVETEATDTLVPGPRPEKRSGSQEGVTIELERRLSGSQIEAQRELIHRALIWGISAGRMTAAQIKNLDPEQMVALAFEMIDLMPEDQKMSLGRDFGKKVGE</sequence>
<name>A0A1F6GFJ7_9PROT</name>
<dbReference type="AlphaFoldDB" id="A0A1F6GFJ7"/>
<organism evidence="2 3">
    <name type="scientific">Candidatus Lambdaproteobacteria bacterium RIFOXYD2_FULL_50_16</name>
    <dbReference type="NCBI Taxonomy" id="1817772"/>
    <lineage>
        <taxon>Bacteria</taxon>
        <taxon>Pseudomonadati</taxon>
        <taxon>Pseudomonadota</taxon>
        <taxon>Candidatus Lambdaproteobacteria</taxon>
    </lineage>
</organism>